<reference evidence="1 2" key="1">
    <citation type="submission" date="2021-11" db="EMBL/GenBank/DDBJ databases">
        <title>Draft genome sequence of Paenibacillus profundus YoMME, a new Gram-positive bacteria with exoelectrogenic properties.</title>
        <authorList>
            <person name="Hubenova Y."/>
            <person name="Hubenova E."/>
            <person name="Manasiev Y."/>
            <person name="Peykov S."/>
            <person name="Mitov M."/>
        </authorList>
    </citation>
    <scope>NUCLEOTIDE SEQUENCE [LARGE SCALE GENOMIC DNA]</scope>
    <source>
        <strain evidence="1 2">YoMME</strain>
    </source>
</reference>
<name>A0ABS8YMC4_9BACL</name>
<sequence length="354" mass="40993">MIDLSKAEIHRMIVHRVGSPSQDEGVRISQTLYDVPNEDVRDTLLKYFLSSFKFEGTYRFQHESELAMNEVYTYAGRIFQKADAFHEQSVHILNHLYAVSGHPQIKPGELYVVHLNNILYNNFSIDALGIFKSENKDVFLQVDEPEIERLGVRVEEGVNVRKLDKGCLILNVQADAGYSVGVVDTSSGKQGEAALFWLEDFLNVKLLEDEHYLTDKVIEMCTQFYDDVIAPAAEERPEKKEKLQFINSTIDYFAKHEQFEEEAFTEEVIAHPDIAPIFRTYKETYEEANELPPLNDIPISQVALKRAKRTHKNNIRTDTGVELKLKNESFPYVEKGYDEDRGMHYYKVFYNEEE</sequence>
<evidence type="ECO:0000313" key="1">
    <source>
        <dbReference type="EMBL" id="MCE5171471.1"/>
    </source>
</evidence>
<organism evidence="1 2">
    <name type="scientific">Paenibacillus profundus</name>
    <dbReference type="NCBI Taxonomy" id="1173085"/>
    <lineage>
        <taxon>Bacteria</taxon>
        <taxon>Bacillati</taxon>
        <taxon>Bacillota</taxon>
        <taxon>Bacilli</taxon>
        <taxon>Bacillales</taxon>
        <taxon>Paenibacillaceae</taxon>
        <taxon>Paenibacillus</taxon>
    </lineage>
</organism>
<comment type="caution">
    <text evidence="1">The sequence shown here is derived from an EMBL/GenBank/DDBJ whole genome shotgun (WGS) entry which is preliminary data.</text>
</comment>
<protein>
    <submittedName>
        <fullName evidence="1">Nucleoid-associated protein</fullName>
    </submittedName>
</protein>
<dbReference type="InterPro" id="IPR007358">
    <property type="entry name" value="Nucleoid_associated_NdpA"/>
</dbReference>
<gene>
    <name evidence="1" type="ORF">LQV63_19405</name>
</gene>
<dbReference type="Proteomes" id="UP001199916">
    <property type="component" value="Unassembled WGS sequence"/>
</dbReference>
<proteinExistence type="predicted"/>
<evidence type="ECO:0000313" key="2">
    <source>
        <dbReference type="Proteomes" id="UP001199916"/>
    </source>
</evidence>
<accession>A0ABS8YMC4</accession>
<dbReference type="Pfam" id="PF04245">
    <property type="entry name" value="NA37"/>
    <property type="match status" value="1"/>
</dbReference>
<keyword evidence="2" id="KW-1185">Reference proteome</keyword>
<dbReference type="EMBL" id="JAJNBZ010000017">
    <property type="protein sequence ID" value="MCE5171471.1"/>
    <property type="molecule type" value="Genomic_DNA"/>
</dbReference>
<dbReference type="RefSeq" id="WP_019421626.1">
    <property type="nucleotide sequence ID" value="NZ_JAJNBZ010000017.1"/>
</dbReference>